<gene>
    <name evidence="8" type="ORF">VB264_06230</name>
</gene>
<evidence type="ECO:0000313" key="9">
    <source>
        <dbReference type="Proteomes" id="UP001304671"/>
    </source>
</evidence>
<reference evidence="8 9" key="1">
    <citation type="submission" date="2023-12" db="EMBL/GenBank/DDBJ databases">
        <title>Novel species of the genus Arcicella isolated from rivers.</title>
        <authorList>
            <person name="Lu H."/>
        </authorList>
    </citation>
    <scope>NUCLEOTIDE SEQUENCE [LARGE SCALE GENOMIC DNA]</scope>
    <source>
        <strain evidence="8 9">LMG 21963</strain>
    </source>
</reference>
<dbReference type="EC" id="2.7.13.3" evidence="2"/>
<evidence type="ECO:0000313" key="8">
    <source>
        <dbReference type="EMBL" id="MEA5257372.1"/>
    </source>
</evidence>
<dbReference type="Pfam" id="PF08447">
    <property type="entry name" value="PAS_3"/>
    <property type="match status" value="1"/>
</dbReference>
<evidence type="ECO:0000259" key="7">
    <source>
        <dbReference type="PROSITE" id="PS50113"/>
    </source>
</evidence>
<dbReference type="SUPFAM" id="SSF47384">
    <property type="entry name" value="Homodimeric domain of signal transducing histidine kinase"/>
    <property type="match status" value="1"/>
</dbReference>
<dbReference type="InterPro" id="IPR013655">
    <property type="entry name" value="PAS_fold_3"/>
</dbReference>
<dbReference type="PROSITE" id="PS50112">
    <property type="entry name" value="PAS"/>
    <property type="match status" value="1"/>
</dbReference>
<dbReference type="Gene3D" id="3.30.450.20">
    <property type="entry name" value="PAS domain"/>
    <property type="match status" value="4"/>
</dbReference>
<keyword evidence="9" id="KW-1185">Reference proteome</keyword>
<dbReference type="InterPro" id="IPR001610">
    <property type="entry name" value="PAC"/>
</dbReference>
<dbReference type="SMART" id="SM00086">
    <property type="entry name" value="PAC"/>
    <property type="match status" value="3"/>
</dbReference>
<dbReference type="Proteomes" id="UP001304671">
    <property type="component" value="Unassembled WGS sequence"/>
</dbReference>
<dbReference type="PANTHER" id="PTHR43304">
    <property type="entry name" value="PHYTOCHROME-LIKE PROTEIN CPH1"/>
    <property type="match status" value="1"/>
</dbReference>
<dbReference type="InterPro" id="IPR000700">
    <property type="entry name" value="PAS-assoc_C"/>
</dbReference>
<evidence type="ECO:0000256" key="1">
    <source>
        <dbReference type="ARBA" id="ARBA00000085"/>
    </source>
</evidence>
<dbReference type="PROSITE" id="PS50113">
    <property type="entry name" value="PAC"/>
    <property type="match status" value="1"/>
</dbReference>
<dbReference type="Gene3D" id="2.10.70.100">
    <property type="match status" value="1"/>
</dbReference>
<accession>A0ABU5QJY0</accession>
<dbReference type="Pfam" id="PF13426">
    <property type="entry name" value="PAS_9"/>
    <property type="match status" value="1"/>
</dbReference>
<dbReference type="CDD" id="cd00130">
    <property type="entry name" value="PAS"/>
    <property type="match status" value="1"/>
</dbReference>
<keyword evidence="3" id="KW-0597">Phosphoprotein</keyword>
<dbReference type="InterPro" id="IPR000014">
    <property type="entry name" value="PAS"/>
</dbReference>
<dbReference type="NCBIfam" id="TIGR00229">
    <property type="entry name" value="sensory_box"/>
    <property type="match status" value="1"/>
</dbReference>
<organism evidence="8 9">
    <name type="scientific">Arcicella aquatica</name>
    <dbReference type="NCBI Taxonomy" id="217141"/>
    <lineage>
        <taxon>Bacteria</taxon>
        <taxon>Pseudomonadati</taxon>
        <taxon>Bacteroidota</taxon>
        <taxon>Cytophagia</taxon>
        <taxon>Cytophagales</taxon>
        <taxon>Flectobacillaceae</taxon>
        <taxon>Arcicella</taxon>
    </lineage>
</organism>
<evidence type="ECO:0000259" key="6">
    <source>
        <dbReference type="PROSITE" id="PS50112"/>
    </source>
</evidence>
<evidence type="ECO:0000256" key="2">
    <source>
        <dbReference type="ARBA" id="ARBA00012438"/>
    </source>
</evidence>
<dbReference type="PANTHER" id="PTHR43304:SF1">
    <property type="entry name" value="PAC DOMAIN-CONTAINING PROTEIN"/>
    <property type="match status" value="1"/>
</dbReference>
<comment type="catalytic activity">
    <reaction evidence="1">
        <text>ATP + protein L-histidine = ADP + protein N-phospho-L-histidine.</text>
        <dbReference type="EC" id="2.7.13.3"/>
    </reaction>
</comment>
<keyword evidence="4" id="KW-0808">Transferase</keyword>
<protein>
    <recommendedName>
        <fullName evidence="2">histidine kinase</fullName>
        <ecNumber evidence="2">2.7.13.3</ecNumber>
    </recommendedName>
</protein>
<name>A0ABU5QJY0_9BACT</name>
<evidence type="ECO:0000256" key="5">
    <source>
        <dbReference type="ARBA" id="ARBA00022777"/>
    </source>
</evidence>
<dbReference type="RefSeq" id="WP_323247707.1">
    <property type="nucleotide sequence ID" value="NZ_JAYFUL010000007.1"/>
</dbReference>
<sequence length="739" mass="86292">MNNFTPPNEFITIQVEALQENGFDFVLDVASNIFDSSVICLSFVGTKRQWCKSAESIQLSLDLHLSTFLIRHEWGYSKEIFTINNPQEAWLLAQGIKSISGMTLYLTSGMMLGHIVLLHHTSVELTEKEQKIFKTFAKKTIELIEQNQLSLNELLFEKNQLKVLLSATNEYIWCVDRNLNLISANKTYIDAIKKYTGNTLKVGESFLLKNFYTEELIQLFKTQSQKAFLGNTFSVDVYMPPTEWYNEQWMDITFHPIYENGKIEKLVLNARNITKRKKDKDKIKKSKEQYRLLFLSNPQPMWIYDVETLAFLEINKAAIQHYGYAREEFLKMTLLDIRPKEDAYKFLDYTNDDNEFKANQYEWRHIKKNGEIIYVMISTHGIRYQGRRAKHVLINDITEQKRYLQLLETEKANTLALINSTDDLVWSIDKNECLVTANEAYLQLIERIYGVRLKTGDYVNKIIGIDEHTKLKWQTFHQKVLQGNTFTYELFSPEFDTFWATWSEIIFNPIKEGDTIRGAAMFGRNITKRKIAELELQANERTLLETSQIGKIGGWQFDIVTKKVTWNAITKEIHEAPIDYEPTFETGLMAYKEGQDRDKIIQAVNEAILYGKPYDHEVQIITEKGKTRWVRTKGRVELVEGKPIRLYGMMQDINDQKKHLGEIETQNKQLREIAWMQSHIVRAPVARIMGIINLLNDFDNIEISREELLQNILDSAYELDGIIRKINNTIKTDHNNILI</sequence>
<dbReference type="InterPro" id="IPR036097">
    <property type="entry name" value="HisK_dim/P_sf"/>
</dbReference>
<feature type="domain" description="PAC" evidence="7">
    <location>
        <begin position="614"/>
        <end position="665"/>
    </location>
</feature>
<dbReference type="SUPFAM" id="SSF55785">
    <property type="entry name" value="PYP-like sensor domain (PAS domain)"/>
    <property type="match status" value="4"/>
</dbReference>
<proteinExistence type="predicted"/>
<dbReference type="InterPro" id="IPR035965">
    <property type="entry name" value="PAS-like_dom_sf"/>
</dbReference>
<dbReference type="InterPro" id="IPR052162">
    <property type="entry name" value="Sensor_kinase/Photoreceptor"/>
</dbReference>
<dbReference type="EMBL" id="JAYFUL010000007">
    <property type="protein sequence ID" value="MEA5257372.1"/>
    <property type="molecule type" value="Genomic_DNA"/>
</dbReference>
<comment type="caution">
    <text evidence="8">The sequence shown here is derived from an EMBL/GenBank/DDBJ whole genome shotgun (WGS) entry which is preliminary data.</text>
</comment>
<keyword evidence="5" id="KW-0418">Kinase</keyword>
<dbReference type="SMART" id="SM00091">
    <property type="entry name" value="PAS"/>
    <property type="match status" value="3"/>
</dbReference>
<feature type="domain" description="PAS" evidence="6">
    <location>
        <begin position="286"/>
        <end position="342"/>
    </location>
</feature>
<evidence type="ECO:0000256" key="3">
    <source>
        <dbReference type="ARBA" id="ARBA00022553"/>
    </source>
</evidence>
<evidence type="ECO:0000256" key="4">
    <source>
        <dbReference type="ARBA" id="ARBA00022679"/>
    </source>
</evidence>